<comment type="caution">
    <text evidence="13">The sequence shown here is derived from an EMBL/GenBank/DDBJ whole genome shotgun (WGS) entry which is preliminary data.</text>
</comment>
<evidence type="ECO:0000256" key="12">
    <source>
        <dbReference type="ARBA" id="ARBA00023136"/>
    </source>
</evidence>
<organism evidence="13 14">
    <name type="scientific">Orchesella dallaii</name>
    <dbReference type="NCBI Taxonomy" id="48710"/>
    <lineage>
        <taxon>Eukaryota</taxon>
        <taxon>Metazoa</taxon>
        <taxon>Ecdysozoa</taxon>
        <taxon>Arthropoda</taxon>
        <taxon>Hexapoda</taxon>
        <taxon>Collembola</taxon>
        <taxon>Entomobryomorpha</taxon>
        <taxon>Entomobryoidea</taxon>
        <taxon>Orchesellidae</taxon>
        <taxon>Orchesellinae</taxon>
        <taxon>Orchesella</taxon>
    </lineage>
</organism>
<keyword evidence="11" id="KW-0503">Monooxygenase</keyword>
<proteinExistence type="inferred from homology"/>
<name>A0ABP1RTF5_9HEXA</name>
<accession>A0ABP1RTF5</accession>
<dbReference type="EMBL" id="CAXLJM020000107">
    <property type="protein sequence ID" value="CAL8135287.1"/>
    <property type="molecule type" value="Genomic_DNA"/>
</dbReference>
<dbReference type="PANTHER" id="PTHR24291">
    <property type="entry name" value="CYTOCHROME P450 FAMILY 4"/>
    <property type="match status" value="1"/>
</dbReference>
<evidence type="ECO:0000256" key="4">
    <source>
        <dbReference type="ARBA" id="ARBA00010617"/>
    </source>
</evidence>
<dbReference type="InterPro" id="IPR001128">
    <property type="entry name" value="Cyt_P450"/>
</dbReference>
<dbReference type="PANTHER" id="PTHR24291:SF189">
    <property type="entry name" value="CYTOCHROME P450 4C3-RELATED"/>
    <property type="match status" value="1"/>
</dbReference>
<dbReference type="Gene3D" id="1.10.630.10">
    <property type="entry name" value="Cytochrome P450"/>
    <property type="match status" value="1"/>
</dbReference>
<keyword evidence="9" id="KW-0560">Oxidoreductase</keyword>
<keyword evidence="7" id="KW-0256">Endoplasmic reticulum</keyword>
<keyword evidence="8" id="KW-0492">Microsome</keyword>
<evidence type="ECO:0000256" key="10">
    <source>
        <dbReference type="ARBA" id="ARBA00023004"/>
    </source>
</evidence>
<evidence type="ECO:0000256" key="6">
    <source>
        <dbReference type="ARBA" id="ARBA00022723"/>
    </source>
</evidence>
<dbReference type="Pfam" id="PF00067">
    <property type="entry name" value="p450"/>
    <property type="match status" value="1"/>
</dbReference>
<evidence type="ECO:0000256" key="9">
    <source>
        <dbReference type="ARBA" id="ARBA00023002"/>
    </source>
</evidence>
<reference evidence="13 14" key="1">
    <citation type="submission" date="2024-08" db="EMBL/GenBank/DDBJ databases">
        <authorList>
            <person name="Cucini C."/>
            <person name="Frati F."/>
        </authorList>
    </citation>
    <scope>NUCLEOTIDE SEQUENCE [LARGE SCALE GENOMIC DNA]</scope>
</reference>
<evidence type="ECO:0000256" key="3">
    <source>
        <dbReference type="ARBA" id="ARBA00004586"/>
    </source>
</evidence>
<evidence type="ECO:0000256" key="8">
    <source>
        <dbReference type="ARBA" id="ARBA00022848"/>
    </source>
</evidence>
<dbReference type="Proteomes" id="UP001642540">
    <property type="component" value="Unassembled WGS sequence"/>
</dbReference>
<comment type="similarity">
    <text evidence="4">Belongs to the cytochrome P450 family.</text>
</comment>
<comment type="cofactor">
    <cofactor evidence="1">
        <name>heme</name>
        <dbReference type="ChEBI" id="CHEBI:30413"/>
    </cofactor>
</comment>
<keyword evidence="12" id="KW-0472">Membrane</keyword>
<protein>
    <recommendedName>
        <fullName evidence="15">Cytochrome P450</fullName>
    </recommendedName>
</protein>
<sequence length="305" mass="35127">MELSNMRNLNSSTEFLGEEEFSTRKSSYLVSAFLCLIIFQILSKLVFQKGRNREQDGKRAVGLEVIRGPKPFFISFIGNAFDFLPLSETLNKVLTWHNLYGPCIRAIGVKRSGLVVFSAEMAQSFLKSGDLGHISKNGMPFYDIMKPFLGNGLVIAEGLHWQSRRKVVMRSLSFQTLRTFTKLLNKHSKRFVTSLEKVFEDNDVHQINVQINCSFLAIITEILTGIDMGDDDKNEVAEYHHDFQTWKKCLIVRTEKPWCLLDPFWKWHPMYPVHNDTVASLNAFAIRVRKILAVQIKFGRNILFQ</sequence>
<keyword evidence="14" id="KW-1185">Reference proteome</keyword>
<evidence type="ECO:0000256" key="1">
    <source>
        <dbReference type="ARBA" id="ARBA00001971"/>
    </source>
</evidence>
<dbReference type="InterPro" id="IPR050196">
    <property type="entry name" value="Cytochrome_P450_Monoox"/>
</dbReference>
<evidence type="ECO:0000313" key="13">
    <source>
        <dbReference type="EMBL" id="CAL8135287.1"/>
    </source>
</evidence>
<comment type="subcellular location">
    <subcellularLocation>
        <location evidence="3">Endoplasmic reticulum membrane</location>
    </subcellularLocation>
    <subcellularLocation>
        <location evidence="2">Microsome membrane</location>
    </subcellularLocation>
</comment>
<evidence type="ECO:0000256" key="7">
    <source>
        <dbReference type="ARBA" id="ARBA00022824"/>
    </source>
</evidence>
<evidence type="ECO:0008006" key="15">
    <source>
        <dbReference type="Google" id="ProtNLM"/>
    </source>
</evidence>
<evidence type="ECO:0000313" key="14">
    <source>
        <dbReference type="Proteomes" id="UP001642540"/>
    </source>
</evidence>
<dbReference type="InterPro" id="IPR036396">
    <property type="entry name" value="Cyt_P450_sf"/>
</dbReference>
<dbReference type="SUPFAM" id="SSF48264">
    <property type="entry name" value="Cytochrome P450"/>
    <property type="match status" value="1"/>
</dbReference>
<keyword evidence="10" id="KW-0408">Iron</keyword>
<evidence type="ECO:0000256" key="11">
    <source>
        <dbReference type="ARBA" id="ARBA00023033"/>
    </source>
</evidence>
<gene>
    <name evidence="13" type="ORF">ODALV1_LOCUS25917</name>
</gene>
<keyword evidence="6" id="KW-0479">Metal-binding</keyword>
<evidence type="ECO:0000256" key="2">
    <source>
        <dbReference type="ARBA" id="ARBA00004524"/>
    </source>
</evidence>
<evidence type="ECO:0000256" key="5">
    <source>
        <dbReference type="ARBA" id="ARBA00022617"/>
    </source>
</evidence>
<keyword evidence="5" id="KW-0349">Heme</keyword>